<dbReference type="AlphaFoldDB" id="M5RMD9"/>
<proteinExistence type="predicted"/>
<protein>
    <submittedName>
        <fullName evidence="3">Recombinase</fullName>
    </submittedName>
</protein>
<organism evidence="3 4">
    <name type="scientific">Rhodopirellula maiorica SM1</name>
    <dbReference type="NCBI Taxonomy" id="1265738"/>
    <lineage>
        <taxon>Bacteria</taxon>
        <taxon>Pseudomonadati</taxon>
        <taxon>Planctomycetota</taxon>
        <taxon>Planctomycetia</taxon>
        <taxon>Pirellulales</taxon>
        <taxon>Pirellulaceae</taxon>
        <taxon>Novipirellula</taxon>
    </lineage>
</organism>
<dbReference type="PANTHER" id="PTHR30461">
    <property type="entry name" value="DNA-INVERTASE FROM LAMBDOID PROPHAGE"/>
    <property type="match status" value="1"/>
</dbReference>
<evidence type="ECO:0000259" key="1">
    <source>
        <dbReference type="PROSITE" id="PS51736"/>
    </source>
</evidence>
<dbReference type="InterPro" id="IPR006119">
    <property type="entry name" value="Resolv_N"/>
</dbReference>
<dbReference type="InterPro" id="IPR038109">
    <property type="entry name" value="DNA_bind_recomb_sf"/>
</dbReference>
<dbReference type="OrthoDB" id="9781670at2"/>
<dbReference type="PANTHER" id="PTHR30461:SF23">
    <property type="entry name" value="DNA RECOMBINASE-RELATED"/>
    <property type="match status" value="1"/>
</dbReference>
<dbReference type="GO" id="GO:0000150">
    <property type="term" value="F:DNA strand exchange activity"/>
    <property type="evidence" value="ECO:0007669"/>
    <property type="project" value="InterPro"/>
</dbReference>
<comment type="caution">
    <text evidence="3">The sequence shown here is derived from an EMBL/GenBank/DDBJ whole genome shotgun (WGS) entry which is preliminary data.</text>
</comment>
<dbReference type="SUPFAM" id="SSF53041">
    <property type="entry name" value="Resolvase-like"/>
    <property type="match status" value="1"/>
</dbReference>
<feature type="domain" description="Recombinase" evidence="2">
    <location>
        <begin position="194"/>
        <end position="318"/>
    </location>
</feature>
<dbReference type="PATRIC" id="fig|1265738.3.peg.6500"/>
<dbReference type="Gene3D" id="3.90.1750.20">
    <property type="entry name" value="Putative Large Serine Recombinase, Chain B, Domain 2"/>
    <property type="match status" value="1"/>
</dbReference>
<dbReference type="Pfam" id="PF00239">
    <property type="entry name" value="Resolvase"/>
    <property type="match status" value="1"/>
</dbReference>
<dbReference type="Pfam" id="PF07508">
    <property type="entry name" value="Recombinase"/>
    <property type="match status" value="1"/>
</dbReference>
<dbReference type="Proteomes" id="UP000011991">
    <property type="component" value="Unassembled WGS sequence"/>
</dbReference>
<dbReference type="SMART" id="SM00857">
    <property type="entry name" value="Resolvase"/>
    <property type="match status" value="1"/>
</dbReference>
<name>M5RMD9_9BACT</name>
<accession>M5RMD9</accession>
<dbReference type="RefSeq" id="WP_008706348.1">
    <property type="nucleotide sequence ID" value="NZ_ANOG01000943.1"/>
</dbReference>
<evidence type="ECO:0000259" key="2">
    <source>
        <dbReference type="PROSITE" id="PS51737"/>
    </source>
</evidence>
<dbReference type="FunFam" id="3.40.50.1390:FF:000008">
    <property type="entry name" value="DNA recombinase"/>
    <property type="match status" value="1"/>
</dbReference>
<keyword evidence="4" id="KW-1185">Reference proteome</keyword>
<feature type="domain" description="Resolvase/invertase-type recombinase catalytic" evidence="1">
    <location>
        <begin position="14"/>
        <end position="164"/>
    </location>
</feature>
<evidence type="ECO:0000313" key="4">
    <source>
        <dbReference type="Proteomes" id="UP000011991"/>
    </source>
</evidence>
<dbReference type="InterPro" id="IPR036162">
    <property type="entry name" value="Resolvase-like_N_sf"/>
</dbReference>
<dbReference type="CDD" id="cd00338">
    <property type="entry name" value="Ser_Recombinase"/>
    <property type="match status" value="1"/>
</dbReference>
<dbReference type="PROSITE" id="PS51736">
    <property type="entry name" value="RECOMBINASES_3"/>
    <property type="match status" value="1"/>
</dbReference>
<dbReference type="GO" id="GO:0003677">
    <property type="term" value="F:DNA binding"/>
    <property type="evidence" value="ECO:0007669"/>
    <property type="project" value="InterPro"/>
</dbReference>
<dbReference type="PROSITE" id="PS51737">
    <property type="entry name" value="RECOMBINASE_DNA_BIND"/>
    <property type="match status" value="1"/>
</dbReference>
<evidence type="ECO:0000313" key="3">
    <source>
        <dbReference type="EMBL" id="EMI16557.1"/>
    </source>
</evidence>
<reference evidence="3 4" key="1">
    <citation type="journal article" date="2013" name="Mar. Genomics">
        <title>Expression of sulfatases in Rhodopirellula baltica and the diversity of sulfatases in the genus Rhodopirellula.</title>
        <authorList>
            <person name="Wegner C.E."/>
            <person name="Richter-Heitmann T."/>
            <person name="Klindworth A."/>
            <person name="Klockow C."/>
            <person name="Richter M."/>
            <person name="Achstetter T."/>
            <person name="Glockner F.O."/>
            <person name="Harder J."/>
        </authorList>
    </citation>
    <scope>NUCLEOTIDE SEQUENCE [LARGE SCALE GENOMIC DNA]</scope>
    <source>
        <strain evidence="3 4">SM1</strain>
    </source>
</reference>
<dbReference type="Gene3D" id="3.40.50.1390">
    <property type="entry name" value="Resolvase, N-terminal catalytic domain"/>
    <property type="match status" value="1"/>
</dbReference>
<gene>
    <name evidence="3" type="ORF">RMSM_06513</name>
</gene>
<dbReference type="InterPro" id="IPR050639">
    <property type="entry name" value="SSR_resolvase"/>
</dbReference>
<dbReference type="EMBL" id="ANOG01000943">
    <property type="protein sequence ID" value="EMI16557.1"/>
    <property type="molecule type" value="Genomic_DNA"/>
</dbReference>
<sequence>MHQDKDKTDLKPVRAAQYVRMSTEHQQYSTANQDDVIQDYAAKRNFQIVKTYADEGKSGLSVSGRISLQKLIADVQNGAADYEAILVYDVSRWGRFQDADESAYYEYLCKRAGISVHYCAEQFENDGGPTSTIIKSVKRAMAGEYSRELSTKVFQGQCRLIELGYRQGGPAGFGLRRMLIDQSGEAKSKLARGEYKSLQTDRVILVKGPEQEIETVNRVYKRFVVDGQRERQIADQLNAEGTTTDLGRPWNRGTVRQLLTNEKYIGNNVYNRTSFKLKQRRVCNEPENWVRKDNAFEAVVSQELFYTAQGIIRERAKCYSDDEMITCLRLLLEQSPTLSAGLIDAADNTPTSSSYRTRFGSLIRAYRLAGYQPDRDYEYIEINQKLREMYPDLIGDVIARLGAAGASVTQDVDTDLLLINGEYSASMVLSRCRQTKSGSLRWMINVERKVAPDITILVRMDETNENVTDYYLLPIMDIQTPRLLLCESNGVYLDTYQFDSLDYFASLSERRKIEVAA</sequence>
<dbReference type="InterPro" id="IPR011109">
    <property type="entry name" value="DNA_bind_recombinase_dom"/>
</dbReference>